<feature type="transmembrane region" description="Helical" evidence="7">
    <location>
        <begin position="85"/>
        <end position="109"/>
    </location>
</feature>
<evidence type="ECO:0000256" key="7">
    <source>
        <dbReference type="SAM" id="Phobius"/>
    </source>
</evidence>
<evidence type="ECO:0000256" key="5">
    <source>
        <dbReference type="ARBA" id="ARBA00022989"/>
    </source>
</evidence>
<dbReference type="Pfam" id="PF02417">
    <property type="entry name" value="Chromate_transp"/>
    <property type="match status" value="2"/>
</dbReference>
<evidence type="ECO:0000313" key="8">
    <source>
        <dbReference type="EMBL" id="RRR77150.1"/>
    </source>
</evidence>
<dbReference type="PIRSF" id="PIRSF004810">
    <property type="entry name" value="ChrA"/>
    <property type="match status" value="1"/>
</dbReference>
<feature type="transmembrane region" description="Helical" evidence="7">
    <location>
        <begin position="373"/>
        <end position="398"/>
    </location>
</feature>
<comment type="similarity">
    <text evidence="2">Belongs to the chromate ion transporter (CHR) (TC 2.A.51) family.</text>
</comment>
<sequence length="400" mass="41842">MHKHSSPPGNPLEVLVVFTRLGLTSFGGPVAHVGYFREELVRRRKWLDEASFADLVALCQFLPGPASSQMGIALGTARAGLLGGLLAWFGFTLPSALLMLGFAFGLMAWGGDGTVSWLHGFKVVAVAVVAQAVWGMAKSLTPDALRGSLAIAAAVLLLLWPTAWTQIVVLLLGAVAGWLWLKGETQPVPTAHLPIHVPLALSWTSGLLLLAGLVLLPLLVAMTNHHALALFTGFFRAGALVFGGGHVVLPLLEQYVVAPGWVSRAEFIAGYGAAQAMPGPMLSFAAYLGAMSGPTPNGILGAIIALTGMFLPSFLLIWASLPLWTRLRSAMGAQAVLRGINAAVVGILLAALYNPVITSAINRPSDVALALSAFAALHLWRIPTWAVVLLAAVGGFGLGL</sequence>
<feature type="transmembrane region" description="Helical" evidence="7">
    <location>
        <begin position="335"/>
        <end position="353"/>
    </location>
</feature>
<accession>A0A426UA16</accession>
<feature type="transmembrane region" description="Helical" evidence="7">
    <location>
        <begin position="227"/>
        <end position="249"/>
    </location>
</feature>
<dbReference type="GO" id="GO:0015109">
    <property type="term" value="F:chromate transmembrane transporter activity"/>
    <property type="evidence" value="ECO:0007669"/>
    <property type="project" value="InterPro"/>
</dbReference>
<evidence type="ECO:0000256" key="2">
    <source>
        <dbReference type="ARBA" id="ARBA00005262"/>
    </source>
</evidence>
<feature type="transmembrane region" description="Helical" evidence="7">
    <location>
        <begin position="200"/>
        <end position="220"/>
    </location>
</feature>
<dbReference type="InterPro" id="IPR014047">
    <property type="entry name" value="Chr_Tranpt_l_chain"/>
</dbReference>
<dbReference type="GO" id="GO:0005886">
    <property type="term" value="C:plasma membrane"/>
    <property type="evidence" value="ECO:0007669"/>
    <property type="project" value="UniProtKB-SubCell"/>
</dbReference>
<keyword evidence="4 7" id="KW-0812">Transmembrane</keyword>
<comment type="subcellular location">
    <subcellularLocation>
        <location evidence="1">Cell membrane</location>
        <topology evidence="1">Multi-pass membrane protein</topology>
    </subcellularLocation>
</comment>
<proteinExistence type="inferred from homology"/>
<dbReference type="PANTHER" id="PTHR33567:SF3">
    <property type="entry name" value="CHROMATE ION TRANSPORTER (EUROFUNG)"/>
    <property type="match status" value="1"/>
</dbReference>
<feature type="transmembrane region" description="Helical" evidence="7">
    <location>
        <begin position="115"/>
        <end position="137"/>
    </location>
</feature>
<name>A0A426UA16_9CHLR</name>
<reference evidence="8 9" key="1">
    <citation type="submission" date="2018-12" db="EMBL/GenBank/DDBJ databases">
        <title>Genome Sequence of Candidatus Viridilinea halotolerans isolated from saline sulfide-rich spring.</title>
        <authorList>
            <person name="Grouzdev D.S."/>
            <person name="Burganskaya E.I."/>
            <person name="Krutkina M.S."/>
            <person name="Sukhacheva M.V."/>
            <person name="Gorlenko V.M."/>
        </authorList>
    </citation>
    <scope>NUCLEOTIDE SEQUENCE [LARGE SCALE GENOMIC DNA]</scope>
    <source>
        <strain evidence="8">Chok-6</strain>
    </source>
</reference>
<dbReference type="NCBIfam" id="TIGR00937">
    <property type="entry name" value="2A51"/>
    <property type="match status" value="1"/>
</dbReference>
<dbReference type="Proteomes" id="UP000280307">
    <property type="component" value="Unassembled WGS sequence"/>
</dbReference>
<evidence type="ECO:0000256" key="3">
    <source>
        <dbReference type="ARBA" id="ARBA00022475"/>
    </source>
</evidence>
<dbReference type="EMBL" id="RSAS01000076">
    <property type="protein sequence ID" value="RRR77150.1"/>
    <property type="molecule type" value="Genomic_DNA"/>
</dbReference>
<evidence type="ECO:0000256" key="1">
    <source>
        <dbReference type="ARBA" id="ARBA00004651"/>
    </source>
</evidence>
<feature type="transmembrane region" description="Helical" evidence="7">
    <location>
        <begin position="149"/>
        <end position="180"/>
    </location>
</feature>
<dbReference type="AlphaFoldDB" id="A0A426UA16"/>
<keyword evidence="3" id="KW-1003">Cell membrane</keyword>
<evidence type="ECO:0000256" key="6">
    <source>
        <dbReference type="ARBA" id="ARBA00023136"/>
    </source>
</evidence>
<comment type="caution">
    <text evidence="8">The sequence shown here is derived from an EMBL/GenBank/DDBJ whole genome shotgun (WGS) entry which is preliminary data.</text>
</comment>
<organism evidence="8 9">
    <name type="scientific">Candidatus Viridilinea halotolerans</name>
    <dbReference type="NCBI Taxonomy" id="2491704"/>
    <lineage>
        <taxon>Bacteria</taxon>
        <taxon>Bacillati</taxon>
        <taxon>Chloroflexota</taxon>
        <taxon>Chloroflexia</taxon>
        <taxon>Chloroflexales</taxon>
        <taxon>Chloroflexineae</taxon>
        <taxon>Oscillochloridaceae</taxon>
        <taxon>Candidatus Viridilinea</taxon>
    </lineage>
</organism>
<protein>
    <submittedName>
        <fullName evidence="8">Chromate efflux transporter</fullName>
    </submittedName>
</protein>
<dbReference type="InterPro" id="IPR003370">
    <property type="entry name" value="Chromate_transpt"/>
</dbReference>
<keyword evidence="5 7" id="KW-1133">Transmembrane helix</keyword>
<feature type="transmembrane region" description="Helical" evidence="7">
    <location>
        <begin position="299"/>
        <end position="323"/>
    </location>
</feature>
<feature type="transmembrane region" description="Helical" evidence="7">
    <location>
        <begin position="12"/>
        <end position="36"/>
    </location>
</feature>
<gene>
    <name evidence="8" type="primary">chrA</name>
    <name evidence="8" type="ORF">EI684_01820</name>
</gene>
<keyword evidence="6 7" id="KW-0472">Membrane</keyword>
<evidence type="ECO:0000313" key="9">
    <source>
        <dbReference type="Proteomes" id="UP000280307"/>
    </source>
</evidence>
<evidence type="ECO:0000256" key="4">
    <source>
        <dbReference type="ARBA" id="ARBA00022692"/>
    </source>
</evidence>
<dbReference type="PANTHER" id="PTHR33567">
    <property type="entry name" value="CHROMATE ION TRANSPORTER (EUROFUNG)"/>
    <property type="match status" value="1"/>
</dbReference>